<sequence>MEQSSMLLQLSCQLWLH</sequence>
<reference evidence="1" key="1">
    <citation type="submission" date="2014-09" db="EMBL/GenBank/DDBJ databases">
        <authorList>
            <person name="Magalhaes I.L.F."/>
            <person name="Oliveira U."/>
            <person name="Santos F.R."/>
            <person name="Vidigal T.H.D.A."/>
            <person name="Brescovit A.D."/>
            <person name="Santos A.J."/>
        </authorList>
    </citation>
    <scope>NUCLEOTIDE SEQUENCE</scope>
    <source>
        <tissue evidence="1">Shoot tissue taken approximately 20 cm above the soil surface</tissue>
    </source>
</reference>
<dbReference type="EMBL" id="GBRH01203381">
    <property type="protein sequence ID" value="JAD94514.1"/>
    <property type="molecule type" value="Transcribed_RNA"/>
</dbReference>
<reference evidence="1" key="2">
    <citation type="journal article" date="2015" name="Data Brief">
        <title>Shoot transcriptome of the giant reed, Arundo donax.</title>
        <authorList>
            <person name="Barrero R.A."/>
            <person name="Guerrero F.D."/>
            <person name="Moolhuijzen P."/>
            <person name="Goolsby J.A."/>
            <person name="Tidwell J."/>
            <person name="Bellgard S.E."/>
            <person name="Bellgard M.I."/>
        </authorList>
    </citation>
    <scope>NUCLEOTIDE SEQUENCE</scope>
    <source>
        <tissue evidence="1">Shoot tissue taken approximately 20 cm above the soil surface</tissue>
    </source>
</reference>
<accession>A0A0A9E126</accession>
<organism evidence="1">
    <name type="scientific">Arundo donax</name>
    <name type="common">Giant reed</name>
    <name type="synonym">Donax arundinaceus</name>
    <dbReference type="NCBI Taxonomy" id="35708"/>
    <lineage>
        <taxon>Eukaryota</taxon>
        <taxon>Viridiplantae</taxon>
        <taxon>Streptophyta</taxon>
        <taxon>Embryophyta</taxon>
        <taxon>Tracheophyta</taxon>
        <taxon>Spermatophyta</taxon>
        <taxon>Magnoliopsida</taxon>
        <taxon>Liliopsida</taxon>
        <taxon>Poales</taxon>
        <taxon>Poaceae</taxon>
        <taxon>PACMAD clade</taxon>
        <taxon>Arundinoideae</taxon>
        <taxon>Arundineae</taxon>
        <taxon>Arundo</taxon>
    </lineage>
</organism>
<dbReference type="AlphaFoldDB" id="A0A0A9E126"/>
<evidence type="ECO:0000313" key="1">
    <source>
        <dbReference type="EMBL" id="JAD94514.1"/>
    </source>
</evidence>
<proteinExistence type="predicted"/>
<protein>
    <submittedName>
        <fullName evidence="1">Rad51a</fullName>
    </submittedName>
</protein>
<name>A0A0A9E126_ARUDO</name>